<gene>
    <name evidence="1" type="ORF">KK083_08510</name>
</gene>
<dbReference type="RefSeq" id="WP_254162459.1">
    <property type="nucleotide sequence ID" value="NZ_JAHESF010000006.1"/>
</dbReference>
<dbReference type="AlphaFoldDB" id="A0AAP2DIF2"/>
<reference evidence="1 2" key="1">
    <citation type="submission" date="2021-05" db="EMBL/GenBank/DDBJ databases">
        <title>A Polyphasic approach of four new species of the genus Ohtaekwangia: Ohtaekwangia histidinii sp. nov., Ohtaekwangia cretensis sp. nov., Ohtaekwangia indiensis sp. nov., Ohtaekwangia reichenbachii sp. nov. from diverse environment.</title>
        <authorList>
            <person name="Octaviana S."/>
        </authorList>
    </citation>
    <scope>NUCLEOTIDE SEQUENCE [LARGE SCALE GENOMIC DNA]</scope>
    <source>
        <strain evidence="1 2">PWU4</strain>
    </source>
</reference>
<protein>
    <submittedName>
        <fullName evidence="1">Uncharacterized protein</fullName>
    </submittedName>
</protein>
<proteinExistence type="predicted"/>
<evidence type="ECO:0000313" key="2">
    <source>
        <dbReference type="Proteomes" id="UP001319200"/>
    </source>
</evidence>
<organism evidence="1 2">
    <name type="scientific">Chryseosolibacter histidini</name>
    <dbReference type="NCBI Taxonomy" id="2782349"/>
    <lineage>
        <taxon>Bacteria</taxon>
        <taxon>Pseudomonadati</taxon>
        <taxon>Bacteroidota</taxon>
        <taxon>Cytophagia</taxon>
        <taxon>Cytophagales</taxon>
        <taxon>Chryseotaleaceae</taxon>
        <taxon>Chryseosolibacter</taxon>
    </lineage>
</organism>
<dbReference type="Proteomes" id="UP001319200">
    <property type="component" value="Unassembled WGS sequence"/>
</dbReference>
<evidence type="ECO:0000313" key="1">
    <source>
        <dbReference type="EMBL" id="MBT1696911.1"/>
    </source>
</evidence>
<sequence length="238" mass="28040">MEKLSKDWLTQGLIDFEYKKYLLLAYLQTVKKSFSKVELYPFLADLVFHYRNLQAVKENKTLIREAFPKEISLEEFNKLELSYREMVQDDAVMSELESIIEFSIPQIKDSLQEGTVIYEYVESQCEISPIGVTPLYANEGYLFVTQPPEKETKVYRYQVSIFEDSKEQLRSLNTRFIEDVDKNPLNTYERIKLDLIRRYKDLPNPAAFLVLSKMKFPFVETLMPVAKRLFVKHISQSA</sequence>
<dbReference type="EMBL" id="JAHESF010000006">
    <property type="protein sequence ID" value="MBT1696911.1"/>
    <property type="molecule type" value="Genomic_DNA"/>
</dbReference>
<name>A0AAP2DIF2_9BACT</name>
<comment type="caution">
    <text evidence="1">The sequence shown here is derived from an EMBL/GenBank/DDBJ whole genome shotgun (WGS) entry which is preliminary data.</text>
</comment>
<accession>A0AAP2DIF2</accession>
<keyword evidence="2" id="KW-1185">Reference proteome</keyword>